<comment type="caution">
    <text evidence="2">The sequence shown here is derived from an EMBL/GenBank/DDBJ whole genome shotgun (WGS) entry which is preliminary data.</text>
</comment>
<dbReference type="AlphaFoldDB" id="G4TU64"/>
<feature type="region of interest" description="Disordered" evidence="1">
    <location>
        <begin position="1"/>
        <end position="27"/>
    </location>
</feature>
<evidence type="ECO:0000313" key="2">
    <source>
        <dbReference type="EMBL" id="CCA74861.1"/>
    </source>
</evidence>
<accession>G4TU64</accession>
<evidence type="ECO:0000313" key="3">
    <source>
        <dbReference type="Proteomes" id="UP000007148"/>
    </source>
</evidence>
<feature type="compositionally biased region" description="Low complexity" evidence="1">
    <location>
        <begin position="43"/>
        <end position="70"/>
    </location>
</feature>
<dbReference type="HOGENOM" id="CLU_2197965_0_0_1"/>
<dbReference type="InParanoid" id="G4TU64"/>
<reference evidence="2 3" key="1">
    <citation type="journal article" date="2011" name="PLoS Pathog.">
        <title>Endophytic Life Strategies Decoded by Genome and Transcriptome Analyses of the Mutualistic Root Symbiont Piriformospora indica.</title>
        <authorList>
            <person name="Zuccaro A."/>
            <person name="Lahrmann U."/>
            <person name="Guldener U."/>
            <person name="Langen G."/>
            <person name="Pfiffi S."/>
            <person name="Biedenkopf D."/>
            <person name="Wong P."/>
            <person name="Samans B."/>
            <person name="Grimm C."/>
            <person name="Basiewicz M."/>
            <person name="Murat C."/>
            <person name="Martin F."/>
            <person name="Kogel K.H."/>
        </authorList>
    </citation>
    <scope>NUCLEOTIDE SEQUENCE [LARGE SCALE GENOMIC DNA]</scope>
    <source>
        <strain evidence="2 3">DSM 11827</strain>
    </source>
</reference>
<feature type="region of interest" description="Disordered" evidence="1">
    <location>
        <begin position="43"/>
        <end position="71"/>
    </location>
</feature>
<sequence length="108" mass="11964">MRAEHWNSRIIRAYKPTPRRPNVSSPSLCTLYSPPAAPLSPAYYASANPHQPTKWSPSPTPSSSSLPVPKSKSRLNRMAALVVGVNALSRRLRFPGQLLRAFVSRIRS</sequence>
<dbReference type="Proteomes" id="UP000007148">
    <property type="component" value="Unassembled WGS sequence"/>
</dbReference>
<protein>
    <submittedName>
        <fullName evidence="2">Uncharacterized protein</fullName>
    </submittedName>
</protein>
<dbReference type="EMBL" id="CAFZ01000364">
    <property type="protein sequence ID" value="CCA74861.1"/>
    <property type="molecule type" value="Genomic_DNA"/>
</dbReference>
<proteinExistence type="predicted"/>
<gene>
    <name evidence="2" type="ORF">PIIN_08831</name>
</gene>
<organism evidence="2 3">
    <name type="scientific">Serendipita indica (strain DSM 11827)</name>
    <name type="common">Root endophyte fungus</name>
    <name type="synonym">Piriformospora indica</name>
    <dbReference type="NCBI Taxonomy" id="1109443"/>
    <lineage>
        <taxon>Eukaryota</taxon>
        <taxon>Fungi</taxon>
        <taxon>Dikarya</taxon>
        <taxon>Basidiomycota</taxon>
        <taxon>Agaricomycotina</taxon>
        <taxon>Agaricomycetes</taxon>
        <taxon>Sebacinales</taxon>
        <taxon>Serendipitaceae</taxon>
        <taxon>Serendipita</taxon>
    </lineage>
</organism>
<name>G4TU64_SERID</name>
<evidence type="ECO:0000256" key="1">
    <source>
        <dbReference type="SAM" id="MobiDB-lite"/>
    </source>
</evidence>
<keyword evidence="3" id="KW-1185">Reference proteome</keyword>